<feature type="transmembrane region" description="Helical" evidence="1">
    <location>
        <begin position="444"/>
        <end position="468"/>
    </location>
</feature>
<feature type="transmembrane region" description="Helical" evidence="1">
    <location>
        <begin position="503"/>
        <end position="525"/>
    </location>
</feature>
<keyword evidence="3" id="KW-1185">Reference proteome</keyword>
<reference evidence="2 3" key="1">
    <citation type="submission" date="2017-07" db="EMBL/GenBank/DDBJ databases">
        <title>Paenibacillus herberti R33 genome sequencing and assembly.</title>
        <authorList>
            <person name="Su W."/>
        </authorList>
    </citation>
    <scope>NUCLEOTIDE SEQUENCE [LARGE SCALE GENOMIC DNA]</scope>
    <source>
        <strain evidence="2 3">R33</strain>
    </source>
</reference>
<feature type="transmembrane region" description="Helical" evidence="1">
    <location>
        <begin position="356"/>
        <end position="375"/>
    </location>
</feature>
<evidence type="ECO:0000256" key="1">
    <source>
        <dbReference type="SAM" id="Phobius"/>
    </source>
</evidence>
<feature type="transmembrane region" description="Helical" evidence="1">
    <location>
        <begin position="201"/>
        <end position="220"/>
    </location>
</feature>
<accession>A0A229NXE1</accession>
<evidence type="ECO:0000313" key="3">
    <source>
        <dbReference type="Proteomes" id="UP000215145"/>
    </source>
</evidence>
<gene>
    <name evidence="2" type="ORF">CGZ75_17290</name>
</gene>
<evidence type="ECO:0000313" key="2">
    <source>
        <dbReference type="EMBL" id="OXM14666.1"/>
    </source>
</evidence>
<comment type="caution">
    <text evidence="2">The sequence shown here is derived from an EMBL/GenBank/DDBJ whole genome shotgun (WGS) entry which is preliminary data.</text>
</comment>
<feature type="transmembrane region" description="Helical" evidence="1">
    <location>
        <begin position="167"/>
        <end position="189"/>
    </location>
</feature>
<organism evidence="2 3">
    <name type="scientific">Paenibacillus herberti</name>
    <dbReference type="NCBI Taxonomy" id="1619309"/>
    <lineage>
        <taxon>Bacteria</taxon>
        <taxon>Bacillati</taxon>
        <taxon>Bacillota</taxon>
        <taxon>Bacilli</taxon>
        <taxon>Bacillales</taxon>
        <taxon>Paenibacillaceae</taxon>
        <taxon>Paenibacillus</taxon>
    </lineage>
</organism>
<feature type="transmembrane region" description="Helical" evidence="1">
    <location>
        <begin position="51"/>
        <end position="78"/>
    </location>
</feature>
<dbReference type="AlphaFoldDB" id="A0A229NXE1"/>
<feature type="transmembrane region" description="Helical" evidence="1">
    <location>
        <begin position="480"/>
        <end position="497"/>
    </location>
</feature>
<keyword evidence="1" id="KW-0472">Membrane</keyword>
<protein>
    <submittedName>
        <fullName evidence="2">Uncharacterized protein</fullName>
    </submittedName>
</protein>
<sequence>MVSTYRILLAIQVSSFVNRLIYYIRRIPWIGKLLLPDTLYARTGLKKAASIAVFILGLFWAIANKFIYLGFVALYPVYELSDKGSLNDSLPLFLNILLPLSFGMGCIWNARVLETKRDKYIAVKLMRVRADRYMKATLTYRYVLFFISFLIALLVFIPLFGGTSLEALLVALSITMWRLVCEYGHLKLFERTGIVLIKNNAIVWLSIAAGGIAAYVPALLGNTHAYGSILVSLPAVAVVTVLGVAAAVLMFRYKLYLRAVNAATKRDDPLLNLGKMISDAQRADVESKAGDFDTETVVLQNGKASRRQGHDFLNELFFTRHRRLIRKPLLARLAIIGGAGAVGSVVMASLGLETEGWSLAVAAVFLPVLMFQLTVGDRLCRALFYNCDMPLMRYSFYREAAWRHFRIRLLRLCGMNLITGAALAAASTIVAFAAGMSLSTNELLLLWALILILSLLFSVHHLALYYLLQPYTTEMNSKNPLFFGAIMVVSAACWIPIILQPSLLSMTVGAAIVLVVYLLVAGILVRRIGPRTFRVK</sequence>
<feature type="transmembrane region" description="Helical" evidence="1">
    <location>
        <begin position="329"/>
        <end position="350"/>
    </location>
</feature>
<dbReference type="OrthoDB" id="1710898at2"/>
<feature type="transmembrane region" description="Helical" evidence="1">
    <location>
        <begin position="142"/>
        <end position="161"/>
    </location>
</feature>
<name>A0A229NXE1_9BACL</name>
<keyword evidence="1" id="KW-1133">Transmembrane helix</keyword>
<dbReference type="Proteomes" id="UP000215145">
    <property type="component" value="Unassembled WGS sequence"/>
</dbReference>
<feature type="transmembrane region" description="Helical" evidence="1">
    <location>
        <begin position="412"/>
        <end position="438"/>
    </location>
</feature>
<dbReference type="RefSeq" id="WP_089525482.1">
    <property type="nucleotide sequence ID" value="NZ_NMUQ01000002.1"/>
</dbReference>
<dbReference type="EMBL" id="NMUQ01000002">
    <property type="protein sequence ID" value="OXM14666.1"/>
    <property type="molecule type" value="Genomic_DNA"/>
</dbReference>
<keyword evidence="1" id="KW-0812">Transmembrane</keyword>
<feature type="transmembrane region" description="Helical" evidence="1">
    <location>
        <begin position="226"/>
        <end position="251"/>
    </location>
</feature>
<proteinExistence type="predicted"/>
<feature type="transmembrane region" description="Helical" evidence="1">
    <location>
        <begin position="90"/>
        <end position="110"/>
    </location>
</feature>